<reference evidence="8" key="1">
    <citation type="submission" date="2022-01" db="EMBL/GenBank/DDBJ databases">
        <authorList>
            <person name="King R."/>
        </authorList>
    </citation>
    <scope>NUCLEOTIDE SEQUENCE</scope>
</reference>
<dbReference type="AlphaFoldDB" id="A0A9N9TNY1"/>
<evidence type="ECO:0000256" key="5">
    <source>
        <dbReference type="ARBA" id="ARBA00022917"/>
    </source>
</evidence>
<dbReference type="SUPFAM" id="SSF50249">
    <property type="entry name" value="Nucleic acid-binding proteins"/>
    <property type="match status" value="1"/>
</dbReference>
<sequence>MSLLNRFNKLFKAVNSFKNPAIRCLVNTLGALDQCNDTSNNTVNKYTNRTHTCKELRLNNVGEKVVLWGWLEFQRMNKFVVLRDGYGQVQLLVDDKDNKLRNLLPTIPYESILKVEGTVSPRPKEMINKNQSTGEIEILVENLQVINKAKEILPFNIREFQKAKESLRMQYRYLDLRFPQMQRNLRYRSHLTMKMREFLVNNHFVDVETPTLFKATPGGAQEYVVPTRFPGQFYSLVQSPQQFKQMLMAGAIDKYFQIARCYRDEGARPDRQPEFTQLDIEMSFTNVEGVMKLIEDLLEYCLKDEFNLKSASFNRLTFHEAIRLYGSDKPDVSFDFQIEDCTKVLGKNSKLANCSDFAAHFLLIPEKYVISNKKAKELIQSVTEKNNNAKIVTGAIKSREEFVSKFEKLLGVNVANEFVEKNDISPNSLLFLAFGSKKHALSMLGKLRIEYANILENMGVNIRRNGLHFLWVTDFPLFELSDNGNLQSPHHPFTAPHPDDVHLLDKEPLKIRALSYDLVLNGNEVGGGSIRIHDPLLQKRILDLLNINSKYMSHMIEFLASGCPPHGGIALGLDRLLSILLGTTSIRDVIAFPKNHEGRDPLSGAPSNIPEKDKKLYHIETIDEENVIK</sequence>
<dbReference type="InterPro" id="IPR012340">
    <property type="entry name" value="NA-bd_OB-fold"/>
</dbReference>
<accession>A0A9N9TNY1</accession>
<dbReference type="PANTHER" id="PTHR22594">
    <property type="entry name" value="ASPARTYL/LYSYL-TRNA SYNTHETASE"/>
    <property type="match status" value="1"/>
</dbReference>
<organism evidence="8 9">
    <name type="scientific">Phyllotreta striolata</name>
    <name type="common">Striped flea beetle</name>
    <name type="synonym">Crioceris striolata</name>
    <dbReference type="NCBI Taxonomy" id="444603"/>
    <lineage>
        <taxon>Eukaryota</taxon>
        <taxon>Metazoa</taxon>
        <taxon>Ecdysozoa</taxon>
        <taxon>Arthropoda</taxon>
        <taxon>Hexapoda</taxon>
        <taxon>Insecta</taxon>
        <taxon>Pterygota</taxon>
        <taxon>Neoptera</taxon>
        <taxon>Endopterygota</taxon>
        <taxon>Coleoptera</taxon>
        <taxon>Polyphaga</taxon>
        <taxon>Cucujiformia</taxon>
        <taxon>Chrysomeloidea</taxon>
        <taxon>Chrysomelidae</taxon>
        <taxon>Galerucinae</taxon>
        <taxon>Alticini</taxon>
        <taxon>Phyllotreta</taxon>
    </lineage>
</organism>
<dbReference type="SUPFAM" id="SSF55681">
    <property type="entry name" value="Class II aaRS and biotin synthetases"/>
    <property type="match status" value="1"/>
</dbReference>
<dbReference type="HAMAP" id="MF_00044">
    <property type="entry name" value="Asp_tRNA_synth_type1"/>
    <property type="match status" value="1"/>
</dbReference>
<dbReference type="CDD" id="cd04317">
    <property type="entry name" value="EcAspRS_like_N"/>
    <property type="match status" value="1"/>
</dbReference>
<dbReference type="OrthoDB" id="439710at2759"/>
<keyword evidence="3" id="KW-0547">Nucleotide-binding</keyword>
<dbReference type="Proteomes" id="UP001153712">
    <property type="component" value="Chromosome 3"/>
</dbReference>
<dbReference type="InterPro" id="IPR004364">
    <property type="entry name" value="Aa-tRNA-synt_II"/>
</dbReference>
<dbReference type="GO" id="GO:0004815">
    <property type="term" value="F:aspartate-tRNA ligase activity"/>
    <property type="evidence" value="ECO:0007669"/>
    <property type="project" value="TreeGrafter"/>
</dbReference>
<dbReference type="Pfam" id="PF01336">
    <property type="entry name" value="tRNA_anti-codon"/>
    <property type="match status" value="1"/>
</dbReference>
<dbReference type="InterPro" id="IPR002312">
    <property type="entry name" value="Asp/Asn-tRNA-synth_IIb"/>
</dbReference>
<evidence type="ECO:0000256" key="3">
    <source>
        <dbReference type="ARBA" id="ARBA00022741"/>
    </source>
</evidence>
<gene>
    <name evidence="8" type="ORF">PHYEVI_LOCUS6619</name>
</gene>
<protein>
    <recommendedName>
        <fullName evidence="7">Aminoacyl-transfer RNA synthetases class-II family profile domain-containing protein</fullName>
    </recommendedName>
</protein>
<dbReference type="PROSITE" id="PS50862">
    <property type="entry name" value="AA_TRNA_LIGASE_II"/>
    <property type="match status" value="1"/>
</dbReference>
<evidence type="ECO:0000313" key="8">
    <source>
        <dbReference type="EMBL" id="CAG9860263.1"/>
    </source>
</evidence>
<dbReference type="GO" id="GO:0005739">
    <property type="term" value="C:mitochondrion"/>
    <property type="evidence" value="ECO:0007669"/>
    <property type="project" value="TreeGrafter"/>
</dbReference>
<dbReference type="Gene3D" id="3.30.930.10">
    <property type="entry name" value="Bira Bifunctional Protein, Domain 2"/>
    <property type="match status" value="1"/>
</dbReference>
<evidence type="ECO:0000256" key="2">
    <source>
        <dbReference type="ARBA" id="ARBA00022598"/>
    </source>
</evidence>
<dbReference type="InterPro" id="IPR047089">
    <property type="entry name" value="Asp-tRNA-ligase_1_N"/>
</dbReference>
<dbReference type="NCBIfam" id="TIGR00459">
    <property type="entry name" value="aspS_bact"/>
    <property type="match status" value="1"/>
</dbReference>
<evidence type="ECO:0000313" key="9">
    <source>
        <dbReference type="Proteomes" id="UP001153712"/>
    </source>
</evidence>
<dbReference type="GO" id="GO:0006422">
    <property type="term" value="P:aspartyl-tRNA aminoacylation"/>
    <property type="evidence" value="ECO:0007669"/>
    <property type="project" value="TreeGrafter"/>
</dbReference>
<keyword evidence="9" id="KW-1185">Reference proteome</keyword>
<dbReference type="Pfam" id="PF00152">
    <property type="entry name" value="tRNA-synt_2"/>
    <property type="match status" value="1"/>
</dbReference>
<feature type="domain" description="Aminoacyl-transfer RNA synthetases class-II family profile" evidence="7">
    <location>
        <begin position="185"/>
        <end position="593"/>
    </location>
</feature>
<proteinExistence type="inferred from homology"/>
<name>A0A9N9TNY1_PHYSR</name>
<dbReference type="Gene3D" id="2.40.50.140">
    <property type="entry name" value="Nucleic acid-binding proteins"/>
    <property type="match status" value="1"/>
</dbReference>
<keyword evidence="5" id="KW-0648">Protein biosynthesis</keyword>
<dbReference type="GO" id="GO:0003676">
    <property type="term" value="F:nucleic acid binding"/>
    <property type="evidence" value="ECO:0007669"/>
    <property type="project" value="InterPro"/>
</dbReference>
<dbReference type="EMBL" id="OU900096">
    <property type="protein sequence ID" value="CAG9860263.1"/>
    <property type="molecule type" value="Genomic_DNA"/>
</dbReference>
<dbReference type="PANTHER" id="PTHR22594:SF5">
    <property type="entry name" value="ASPARTATE--TRNA LIGASE, MITOCHONDRIAL"/>
    <property type="match status" value="1"/>
</dbReference>
<dbReference type="SUPFAM" id="SSF55261">
    <property type="entry name" value="GAD domain-like"/>
    <property type="match status" value="1"/>
</dbReference>
<dbReference type="InterPro" id="IPR004524">
    <property type="entry name" value="Asp-tRNA-ligase_1"/>
</dbReference>
<dbReference type="GO" id="GO:0005524">
    <property type="term" value="F:ATP binding"/>
    <property type="evidence" value="ECO:0007669"/>
    <property type="project" value="UniProtKB-KW"/>
</dbReference>
<dbReference type="NCBIfam" id="NF001750">
    <property type="entry name" value="PRK00476.1"/>
    <property type="match status" value="1"/>
</dbReference>
<dbReference type="InterPro" id="IPR004115">
    <property type="entry name" value="GAD-like_sf"/>
</dbReference>
<dbReference type="InterPro" id="IPR045864">
    <property type="entry name" value="aa-tRNA-synth_II/BPL/LPL"/>
</dbReference>
<keyword evidence="4" id="KW-0067">ATP-binding</keyword>
<comment type="similarity">
    <text evidence="1">Belongs to the class-II aminoacyl-tRNA synthetase family. Type 1 subfamily.</text>
</comment>
<dbReference type="InterPro" id="IPR004365">
    <property type="entry name" value="NA-bd_OB_tRNA"/>
</dbReference>
<keyword evidence="2" id="KW-0436">Ligase</keyword>
<dbReference type="Gene3D" id="3.30.1360.30">
    <property type="entry name" value="GAD-like domain"/>
    <property type="match status" value="1"/>
</dbReference>
<keyword evidence="6" id="KW-0030">Aminoacyl-tRNA synthetase</keyword>
<evidence type="ECO:0000256" key="4">
    <source>
        <dbReference type="ARBA" id="ARBA00022840"/>
    </source>
</evidence>
<dbReference type="InterPro" id="IPR006195">
    <property type="entry name" value="aa-tRNA-synth_II"/>
</dbReference>
<evidence type="ECO:0000259" key="7">
    <source>
        <dbReference type="PROSITE" id="PS50862"/>
    </source>
</evidence>
<evidence type="ECO:0000256" key="1">
    <source>
        <dbReference type="ARBA" id="ARBA00006303"/>
    </source>
</evidence>
<dbReference type="PRINTS" id="PR01042">
    <property type="entry name" value="TRNASYNTHASP"/>
</dbReference>
<evidence type="ECO:0000256" key="6">
    <source>
        <dbReference type="ARBA" id="ARBA00023146"/>
    </source>
</evidence>